<dbReference type="HAMAP" id="MF_02090">
    <property type="entry name" value="NadE_glutamine_dep"/>
    <property type="match status" value="1"/>
</dbReference>
<dbReference type="UniPathway" id="UPA00253">
    <property type="reaction ID" value="UER00334"/>
</dbReference>
<comment type="caution">
    <text evidence="14">The sequence shown here is derived from an EMBL/GenBank/DDBJ whole genome shotgun (WGS) entry which is preliminary data.</text>
</comment>
<evidence type="ECO:0000313" key="15">
    <source>
        <dbReference type="Proteomes" id="UP000235965"/>
    </source>
</evidence>
<evidence type="ECO:0000256" key="10">
    <source>
        <dbReference type="ARBA" id="ARBA00052340"/>
    </source>
</evidence>
<evidence type="ECO:0000313" key="14">
    <source>
        <dbReference type="EMBL" id="PNF43572.1"/>
    </source>
</evidence>
<dbReference type="GO" id="GO:0005737">
    <property type="term" value="C:cytoplasm"/>
    <property type="evidence" value="ECO:0007669"/>
    <property type="project" value="InterPro"/>
</dbReference>
<gene>
    <name evidence="14" type="ORF">B7P43_G03219</name>
</gene>
<dbReference type="InterPro" id="IPR014729">
    <property type="entry name" value="Rossmann-like_a/b/a_fold"/>
</dbReference>
<evidence type="ECO:0000256" key="9">
    <source>
        <dbReference type="ARBA" id="ARBA00030681"/>
    </source>
</evidence>
<keyword evidence="8 11" id="KW-0520">NAD</keyword>
<dbReference type="Gene3D" id="3.60.110.10">
    <property type="entry name" value="Carbon-nitrogen hydrolase"/>
    <property type="match status" value="1"/>
</dbReference>
<dbReference type="GO" id="GO:0004359">
    <property type="term" value="F:glutaminase activity"/>
    <property type="evidence" value="ECO:0007669"/>
    <property type="project" value="InterPro"/>
</dbReference>
<evidence type="ECO:0000259" key="13">
    <source>
        <dbReference type="PROSITE" id="PS50263"/>
    </source>
</evidence>
<reference evidence="14 15" key="1">
    <citation type="submission" date="2017-12" db="EMBL/GenBank/DDBJ databases">
        <title>Hemimetabolous genomes reveal molecular basis of termite eusociality.</title>
        <authorList>
            <person name="Harrison M.C."/>
            <person name="Jongepier E."/>
            <person name="Robertson H.M."/>
            <person name="Arning N."/>
            <person name="Bitard-Feildel T."/>
            <person name="Chao H."/>
            <person name="Childers C.P."/>
            <person name="Dinh H."/>
            <person name="Doddapaneni H."/>
            <person name="Dugan S."/>
            <person name="Gowin J."/>
            <person name="Greiner C."/>
            <person name="Han Y."/>
            <person name="Hu H."/>
            <person name="Hughes D.S.T."/>
            <person name="Huylmans A.-K."/>
            <person name="Kemena C."/>
            <person name="Kremer L.P.M."/>
            <person name="Lee S.L."/>
            <person name="Lopez-Ezquerra A."/>
            <person name="Mallet L."/>
            <person name="Monroy-Kuhn J.M."/>
            <person name="Moser A."/>
            <person name="Murali S.C."/>
            <person name="Muzny D.M."/>
            <person name="Otani S."/>
            <person name="Piulachs M.-D."/>
            <person name="Poelchau M."/>
            <person name="Qu J."/>
            <person name="Schaub F."/>
            <person name="Wada-Katsumata A."/>
            <person name="Worley K.C."/>
            <person name="Xie Q."/>
            <person name="Ylla G."/>
            <person name="Poulsen M."/>
            <person name="Gibbs R.A."/>
            <person name="Schal C."/>
            <person name="Richards S."/>
            <person name="Belles X."/>
            <person name="Korb J."/>
            <person name="Bornberg-Bauer E."/>
        </authorList>
    </citation>
    <scope>NUCLEOTIDE SEQUENCE [LARGE SCALE GENOMIC DNA]</scope>
    <source>
        <tissue evidence="14">Whole body</tissue>
    </source>
</reference>
<evidence type="ECO:0000256" key="12">
    <source>
        <dbReference type="SAM" id="MobiDB-lite"/>
    </source>
</evidence>
<dbReference type="InterPro" id="IPR022310">
    <property type="entry name" value="NAD/GMP_synthase"/>
</dbReference>
<dbReference type="Pfam" id="PF00795">
    <property type="entry name" value="CN_hydrolase"/>
    <property type="match status" value="1"/>
</dbReference>
<dbReference type="NCBIfam" id="TIGR00552">
    <property type="entry name" value="nadE"/>
    <property type="match status" value="1"/>
</dbReference>
<dbReference type="EMBL" id="NEVH01000597">
    <property type="protein sequence ID" value="PNF43571.1"/>
    <property type="molecule type" value="Genomic_DNA"/>
</dbReference>
<dbReference type="PANTHER" id="PTHR23090">
    <property type="entry name" value="NH 3 /GLUTAMINE-DEPENDENT NAD + SYNTHETASE"/>
    <property type="match status" value="1"/>
</dbReference>
<evidence type="ECO:0000256" key="2">
    <source>
        <dbReference type="ARBA" id="ARBA00007145"/>
    </source>
</evidence>
<dbReference type="SUPFAM" id="SSF52402">
    <property type="entry name" value="Adenine nucleotide alpha hydrolases-like"/>
    <property type="match status" value="1"/>
</dbReference>
<dbReference type="FunCoup" id="A0A2J7RRY1">
    <property type="interactions" value="1249"/>
</dbReference>
<feature type="compositionally biased region" description="Low complexity" evidence="12">
    <location>
        <begin position="715"/>
        <end position="737"/>
    </location>
</feature>
<evidence type="ECO:0000256" key="3">
    <source>
        <dbReference type="ARBA" id="ARBA00012743"/>
    </source>
</evidence>
<evidence type="ECO:0000256" key="6">
    <source>
        <dbReference type="ARBA" id="ARBA00022741"/>
    </source>
</evidence>
<feature type="domain" description="CN hydrolase" evidence="13">
    <location>
        <begin position="5"/>
        <end position="275"/>
    </location>
</feature>
<dbReference type="EC" id="6.3.5.1" evidence="3 11"/>
<dbReference type="Pfam" id="PF02540">
    <property type="entry name" value="NAD_synthase"/>
    <property type="match status" value="1"/>
</dbReference>
<evidence type="ECO:0000256" key="7">
    <source>
        <dbReference type="ARBA" id="ARBA00022840"/>
    </source>
</evidence>
<dbReference type="OrthoDB" id="2020662at2759"/>
<dbReference type="EMBL" id="NEVH01000597">
    <property type="protein sequence ID" value="PNF43572.1"/>
    <property type="molecule type" value="Genomic_DNA"/>
</dbReference>
<comment type="catalytic activity">
    <reaction evidence="10 11">
        <text>deamido-NAD(+) + L-glutamine + ATP + H2O = L-glutamate + AMP + diphosphate + NAD(+) + H(+)</text>
        <dbReference type="Rhea" id="RHEA:24384"/>
        <dbReference type="ChEBI" id="CHEBI:15377"/>
        <dbReference type="ChEBI" id="CHEBI:15378"/>
        <dbReference type="ChEBI" id="CHEBI:29985"/>
        <dbReference type="ChEBI" id="CHEBI:30616"/>
        <dbReference type="ChEBI" id="CHEBI:33019"/>
        <dbReference type="ChEBI" id="CHEBI:57540"/>
        <dbReference type="ChEBI" id="CHEBI:58359"/>
        <dbReference type="ChEBI" id="CHEBI:58437"/>
        <dbReference type="ChEBI" id="CHEBI:456215"/>
        <dbReference type="EC" id="6.3.5.1"/>
    </reaction>
</comment>
<dbReference type="GO" id="GO:0005524">
    <property type="term" value="F:ATP binding"/>
    <property type="evidence" value="ECO:0007669"/>
    <property type="project" value="UniProtKB-UniRule"/>
</dbReference>
<dbReference type="InParanoid" id="A0A2J7RRY1"/>
<dbReference type="FunFam" id="3.40.50.620:FF:000036">
    <property type="entry name" value="Glutamine-dependent NAD(+) synthetase"/>
    <property type="match status" value="1"/>
</dbReference>
<evidence type="ECO:0000256" key="5">
    <source>
        <dbReference type="ARBA" id="ARBA00022598"/>
    </source>
</evidence>
<evidence type="ECO:0000256" key="8">
    <source>
        <dbReference type="ARBA" id="ARBA00023027"/>
    </source>
</evidence>
<keyword evidence="15" id="KW-1185">Reference proteome</keyword>
<sequence>MGRKVTIAVCTLNQWALDFEGNLHRILQSIQEAREAGASFRSGPELEICGYSCEDHFYESDTLLHCWEVFLELLISPVCKDILIDVGMPVMHKNVTYNCRVVFYNRKVLLIRPKTKLCEDGNYRESRWFSPWRKERVLEEYYLPRMISAYTGQTVVSFGDGVISTKDTCIGFEICEELWNPQSTHIAMGLDGVELIVNGSGSYMELRKAYVTVDLVKSATLKCGGCYLFSNLRGCDGQRVYFNGCSCIAINGYIVNRSQQFGLQEVEVVVATVDLEDIRAYRNAIRSRSHLAATSPAYPRIQADVSLSAEKGIGLPTCEPIEWLYHSPEEEIALGPACWLWDYLRRSGQGGFFLPLSGGVDSSSVASIVFSMCHLVVDAIQRGDCKVLSDVRRIVCDGEYVPVEPRELCGLLFVTCYMGSENSSQETKKRALSLAEQIGSYHMTISIDVAVSAVLGIFTAMSGLVPRFASRGGSARESLALQNVQARLRMVLAYLFAQLMLWVRKRSGGLLVLGSANVDEALRGYMTKYDCSSADVNPIGGISKTDLRSFLLYAKNKFNLPVLSEILGAPPTAELEPLEGGRLTQTDEEDMGMTYAELSVFGRLRKQNKCGPYSMFCKLIHTWRGDCTPEQVSNKVKHFFRCYAINRHKMTVLTPAYHAESYSPDDNRYDHRPFLYNAQWTWQFRAMDEQLQTVITSGDGHWEEHTNKGLTGHKGPSSVSGSRGSVTGGTPSSSTVSKILKDPHKGVVVPAETPVNDSAMEELEAQTRWHHPSSYNNLVLSAAE</sequence>
<protein>
    <recommendedName>
        <fullName evidence="4 11">Glutamine-dependent NAD(+) synthetase</fullName>
        <ecNumber evidence="3 11">6.3.5.1</ecNumber>
    </recommendedName>
    <alternativeName>
        <fullName evidence="9 11">NAD(+) synthase [glutamine-hydrolyzing]</fullName>
    </alternativeName>
</protein>
<keyword evidence="6 11" id="KW-0547">Nucleotide-binding</keyword>
<dbReference type="GO" id="GO:0009435">
    <property type="term" value="P:NAD+ biosynthetic process"/>
    <property type="evidence" value="ECO:0007669"/>
    <property type="project" value="UniProtKB-UniRule"/>
</dbReference>
<dbReference type="SUPFAM" id="SSF56317">
    <property type="entry name" value="Carbon-nitrogen hydrolase"/>
    <property type="match status" value="1"/>
</dbReference>
<evidence type="ECO:0000256" key="1">
    <source>
        <dbReference type="ARBA" id="ARBA00005188"/>
    </source>
</evidence>
<comment type="similarity">
    <text evidence="2 11">In the C-terminal section; belongs to the NAD synthetase family.</text>
</comment>
<evidence type="ECO:0000256" key="11">
    <source>
        <dbReference type="PIRNR" id="PIRNR006630"/>
    </source>
</evidence>
<dbReference type="Proteomes" id="UP000235965">
    <property type="component" value="Unassembled WGS sequence"/>
</dbReference>
<feature type="region of interest" description="Disordered" evidence="12">
    <location>
        <begin position="700"/>
        <end position="755"/>
    </location>
</feature>
<proteinExistence type="inferred from homology"/>
<accession>A0A2J7RRY1</accession>
<keyword evidence="7 11" id="KW-0067">ATP-binding</keyword>
<comment type="pathway">
    <text evidence="1 11">Cofactor biosynthesis; NAD(+) biosynthesis; NAD(+) from deamido-NAD(+) (L-Gln route): step 1/1.</text>
</comment>
<name>A0A2J7RRY1_9NEOP</name>
<dbReference type="PANTHER" id="PTHR23090:SF9">
    <property type="entry name" value="GLUTAMINE-DEPENDENT NAD(+) SYNTHETASE"/>
    <property type="match status" value="1"/>
</dbReference>
<dbReference type="CDD" id="cd07570">
    <property type="entry name" value="GAT_Gln-NAD-synth"/>
    <property type="match status" value="1"/>
</dbReference>
<dbReference type="EMBL" id="NEVH01000597">
    <property type="protein sequence ID" value="PNF43569.1"/>
    <property type="molecule type" value="Genomic_DNA"/>
</dbReference>
<dbReference type="InterPro" id="IPR014445">
    <property type="entry name" value="Gln-dep_NAD_synthase"/>
</dbReference>
<dbReference type="InterPro" id="IPR003010">
    <property type="entry name" value="C-N_Hydrolase"/>
</dbReference>
<dbReference type="STRING" id="105785.A0A2J7RRY1"/>
<dbReference type="CDD" id="cd00553">
    <property type="entry name" value="NAD_synthase"/>
    <property type="match status" value="1"/>
</dbReference>
<dbReference type="PIRSF" id="PIRSF006630">
    <property type="entry name" value="NADS_GAT"/>
    <property type="match status" value="1"/>
</dbReference>
<dbReference type="GO" id="GO:0003952">
    <property type="term" value="F:NAD+ synthase (glutamine-hydrolyzing) activity"/>
    <property type="evidence" value="ECO:0007669"/>
    <property type="project" value="UniProtKB-UniRule"/>
</dbReference>
<dbReference type="AlphaFoldDB" id="A0A2J7RRY1"/>
<dbReference type="InterPro" id="IPR003694">
    <property type="entry name" value="NAD_synthase"/>
</dbReference>
<dbReference type="PROSITE" id="PS50263">
    <property type="entry name" value="CN_HYDROLASE"/>
    <property type="match status" value="1"/>
</dbReference>
<dbReference type="Gene3D" id="3.40.50.620">
    <property type="entry name" value="HUPs"/>
    <property type="match status" value="1"/>
</dbReference>
<dbReference type="FunFam" id="3.60.110.10:FF:000003">
    <property type="entry name" value="Glutamine-dependent NAD(+) synthetase"/>
    <property type="match status" value="1"/>
</dbReference>
<evidence type="ECO:0000256" key="4">
    <source>
        <dbReference type="ARBA" id="ARBA00017309"/>
    </source>
</evidence>
<organism evidence="14 15">
    <name type="scientific">Cryptotermes secundus</name>
    <dbReference type="NCBI Taxonomy" id="105785"/>
    <lineage>
        <taxon>Eukaryota</taxon>
        <taxon>Metazoa</taxon>
        <taxon>Ecdysozoa</taxon>
        <taxon>Arthropoda</taxon>
        <taxon>Hexapoda</taxon>
        <taxon>Insecta</taxon>
        <taxon>Pterygota</taxon>
        <taxon>Neoptera</taxon>
        <taxon>Polyneoptera</taxon>
        <taxon>Dictyoptera</taxon>
        <taxon>Blattodea</taxon>
        <taxon>Blattoidea</taxon>
        <taxon>Termitoidae</taxon>
        <taxon>Kalotermitidae</taxon>
        <taxon>Cryptotermitinae</taxon>
        <taxon>Cryptotermes</taxon>
    </lineage>
</organism>
<dbReference type="InterPro" id="IPR036526">
    <property type="entry name" value="C-N_Hydrolase_sf"/>
</dbReference>
<keyword evidence="5 11" id="KW-0436">Ligase</keyword>